<proteinExistence type="predicted"/>
<sequence>MESRIKELIIGYDLCDDYVQMSCYNQKSKDIDTIYYVGEKMMDRIPTVLCRLYDSGAWLYGYEAWRAINEKRGAKVTHFVRDVEEEPTVDVDGDTYSKTELMQIYIEESLKLITKYYPHWKVGFLTVTVKHLNREMVQAIKGIAGHLGVEADRIAVQNHVSSYEHYALNQKKELWQHDVGLFDYSGEGMTYYHLNISRKRTPPTVSADVTSFKEYFDGSEIGKASPPELDRRFLEVVRQATAKRIISTVYLTGEGFEGDWAKISLKNLCNHRRGFIGSNIFARGACYQSLRYAGVLEKNAFVALNEDVVAKTLYIRGSRYGKMENVELVSAGEEWYRAEGETAFILDGAKSIRMNVQDYLTRRERWFEVPLEGFELRKDKTNQLSLRMEFDDASHCHIFVEDKGFGEFYPASGKVWEYVADIYDESYSDREAPEIGRLIFTAKETNQVPYYFNLSGMKVYTLEELCYYVYHHIYAVSEDTFDDELFYWLESALKERLLARHLREARKQKRTLKDHVKLLMNAAGYYTAKELEALYHTIEEIEAQNPMESQKVEADNYMRYGRPLEALRVYKKVQALMEAEDSMATREFKANVWHNTGVAFARLANMTAAEECFHKAFELDGSPASREAWMLSLKMIGDAETLKEESGKMMLPPDVMAGMDSKYGAAGEKFRKERTDRAAAAKRLQDDGQWEAAEHMAEEYIEQQKAACRNI</sequence>
<comment type="caution">
    <text evidence="3">The sequence shown here is derived from an EMBL/GenBank/DDBJ whole genome shotgun (WGS) entry which is preliminary data.</text>
</comment>
<evidence type="ECO:0000259" key="2">
    <source>
        <dbReference type="Pfam" id="PF18980"/>
    </source>
</evidence>
<evidence type="ECO:0000256" key="1">
    <source>
        <dbReference type="PROSITE-ProRule" id="PRU00339"/>
    </source>
</evidence>
<feature type="domain" description="DUF5716" evidence="2">
    <location>
        <begin position="125"/>
        <end position="420"/>
    </location>
</feature>
<dbReference type="Proteomes" id="UP000824164">
    <property type="component" value="Unassembled WGS sequence"/>
</dbReference>
<name>A0A9D1HIA4_9FIRM</name>
<evidence type="ECO:0000313" key="4">
    <source>
        <dbReference type="Proteomes" id="UP000824164"/>
    </source>
</evidence>
<evidence type="ECO:0000313" key="3">
    <source>
        <dbReference type="EMBL" id="HIU03779.1"/>
    </source>
</evidence>
<dbReference type="AlphaFoldDB" id="A0A9D1HIA4"/>
<feature type="repeat" description="TPR" evidence="1">
    <location>
        <begin position="590"/>
        <end position="623"/>
    </location>
</feature>
<dbReference type="EMBL" id="DVLT01000071">
    <property type="protein sequence ID" value="HIU03779.1"/>
    <property type="molecule type" value="Genomic_DNA"/>
</dbReference>
<dbReference type="InterPro" id="IPR019734">
    <property type="entry name" value="TPR_rpt"/>
</dbReference>
<dbReference type="PROSITE" id="PS50005">
    <property type="entry name" value="TPR"/>
    <property type="match status" value="1"/>
</dbReference>
<organism evidence="3 4">
    <name type="scientific">Candidatus Onthocola gallistercoris</name>
    <dbReference type="NCBI Taxonomy" id="2840876"/>
    <lineage>
        <taxon>Bacteria</taxon>
        <taxon>Bacillati</taxon>
        <taxon>Bacillota</taxon>
        <taxon>Bacilli</taxon>
        <taxon>Candidatus Onthocola</taxon>
    </lineage>
</organism>
<dbReference type="Gene3D" id="1.25.40.10">
    <property type="entry name" value="Tetratricopeptide repeat domain"/>
    <property type="match status" value="1"/>
</dbReference>
<reference evidence="3" key="2">
    <citation type="journal article" date="2021" name="PeerJ">
        <title>Extensive microbial diversity within the chicken gut microbiome revealed by metagenomics and culture.</title>
        <authorList>
            <person name="Gilroy R."/>
            <person name="Ravi A."/>
            <person name="Getino M."/>
            <person name="Pursley I."/>
            <person name="Horton D.L."/>
            <person name="Alikhan N.F."/>
            <person name="Baker D."/>
            <person name="Gharbi K."/>
            <person name="Hall N."/>
            <person name="Watson M."/>
            <person name="Adriaenssens E.M."/>
            <person name="Foster-Nyarko E."/>
            <person name="Jarju S."/>
            <person name="Secka A."/>
            <person name="Antonio M."/>
            <person name="Oren A."/>
            <person name="Chaudhuri R.R."/>
            <person name="La Ragione R."/>
            <person name="Hildebrand F."/>
            <person name="Pallen M.J."/>
        </authorList>
    </citation>
    <scope>NUCLEOTIDE SEQUENCE</scope>
    <source>
        <strain evidence="3">CHK187-14744</strain>
    </source>
</reference>
<keyword evidence="1" id="KW-0802">TPR repeat</keyword>
<dbReference type="SUPFAM" id="SSF48452">
    <property type="entry name" value="TPR-like"/>
    <property type="match status" value="1"/>
</dbReference>
<accession>A0A9D1HIA4</accession>
<reference evidence="3" key="1">
    <citation type="submission" date="2020-10" db="EMBL/GenBank/DDBJ databases">
        <authorList>
            <person name="Gilroy R."/>
        </authorList>
    </citation>
    <scope>NUCLEOTIDE SEQUENCE</scope>
    <source>
        <strain evidence="3">CHK187-14744</strain>
    </source>
</reference>
<dbReference type="InterPro" id="IPR043770">
    <property type="entry name" value="DUF5716_C"/>
</dbReference>
<dbReference type="Pfam" id="PF18980">
    <property type="entry name" value="DUF5716_C"/>
    <property type="match status" value="1"/>
</dbReference>
<gene>
    <name evidence="3" type="ORF">IAB63_11065</name>
</gene>
<dbReference type="InterPro" id="IPR011990">
    <property type="entry name" value="TPR-like_helical_dom_sf"/>
</dbReference>
<protein>
    <recommendedName>
        <fullName evidence="2">DUF5716 domain-containing protein</fullName>
    </recommendedName>
</protein>